<dbReference type="AlphaFoldDB" id="A0A0K9P4E5"/>
<dbReference type="InterPro" id="IPR050113">
    <property type="entry name" value="Ub_conjugating_enzyme"/>
</dbReference>
<dbReference type="CDD" id="cd23808">
    <property type="entry name" value="UBCc_UBE2W"/>
    <property type="match status" value="1"/>
</dbReference>
<gene>
    <name evidence="2" type="ORF">ZOSMA_392G00010</name>
</gene>
<sequence>MVLDLPSFSRGRLQRELKYWNRMQPVGFKHHVTNDNIYRWIIEWTPQPGTLYAGDIFKFQVDFPVDYPYEPPSIIFLDPIPLNEHVYSNGVICIDILLRHIWSAGISIETICLSILSMFVDCKAKVAGL</sequence>
<evidence type="ECO:0000313" key="3">
    <source>
        <dbReference type="Proteomes" id="UP000036987"/>
    </source>
</evidence>
<dbReference type="GO" id="GO:0000209">
    <property type="term" value="P:protein polyubiquitination"/>
    <property type="evidence" value="ECO:0000318"/>
    <property type="project" value="GO_Central"/>
</dbReference>
<dbReference type="Pfam" id="PF00179">
    <property type="entry name" value="UQ_con"/>
    <property type="match status" value="1"/>
</dbReference>
<dbReference type="Gene3D" id="3.10.110.10">
    <property type="entry name" value="Ubiquitin Conjugating Enzyme"/>
    <property type="match status" value="1"/>
</dbReference>
<keyword evidence="3" id="KW-1185">Reference proteome</keyword>
<accession>A0A0K9P4E5</accession>
<dbReference type="SUPFAM" id="SSF54495">
    <property type="entry name" value="UBC-like"/>
    <property type="match status" value="1"/>
</dbReference>
<dbReference type="OrthoDB" id="1158011at2759"/>
<dbReference type="GO" id="GO:0061631">
    <property type="term" value="F:ubiquitin conjugating enzyme activity"/>
    <property type="evidence" value="ECO:0000318"/>
    <property type="project" value="GO_Central"/>
</dbReference>
<evidence type="ECO:0000313" key="2">
    <source>
        <dbReference type="EMBL" id="KMZ63868.1"/>
    </source>
</evidence>
<dbReference type="STRING" id="29655.A0A0K9P4E5"/>
<name>A0A0K9P4E5_ZOSMR</name>
<organism evidence="2 3">
    <name type="scientific">Zostera marina</name>
    <name type="common">Eelgrass</name>
    <dbReference type="NCBI Taxonomy" id="29655"/>
    <lineage>
        <taxon>Eukaryota</taxon>
        <taxon>Viridiplantae</taxon>
        <taxon>Streptophyta</taxon>
        <taxon>Embryophyta</taxon>
        <taxon>Tracheophyta</taxon>
        <taxon>Spermatophyta</taxon>
        <taxon>Magnoliopsida</taxon>
        <taxon>Liliopsida</taxon>
        <taxon>Zosteraceae</taxon>
        <taxon>Zostera</taxon>
    </lineage>
</organism>
<dbReference type="Proteomes" id="UP000036987">
    <property type="component" value="Unassembled WGS sequence"/>
</dbReference>
<dbReference type="EMBL" id="LFYR01001197">
    <property type="protein sequence ID" value="KMZ63868.1"/>
    <property type="molecule type" value="Genomic_DNA"/>
</dbReference>
<dbReference type="InterPro" id="IPR000608">
    <property type="entry name" value="UBC"/>
</dbReference>
<feature type="domain" description="UBC core" evidence="1">
    <location>
        <begin position="8"/>
        <end position="129"/>
    </location>
</feature>
<evidence type="ECO:0000259" key="1">
    <source>
        <dbReference type="PROSITE" id="PS50127"/>
    </source>
</evidence>
<proteinExistence type="predicted"/>
<dbReference type="PANTHER" id="PTHR24067">
    <property type="entry name" value="UBIQUITIN-CONJUGATING ENZYME E2"/>
    <property type="match status" value="1"/>
</dbReference>
<dbReference type="PROSITE" id="PS50127">
    <property type="entry name" value="UBC_2"/>
    <property type="match status" value="1"/>
</dbReference>
<dbReference type="SMART" id="SM00212">
    <property type="entry name" value="UBCc"/>
    <property type="match status" value="1"/>
</dbReference>
<comment type="caution">
    <text evidence="2">The sequence shown here is derived from an EMBL/GenBank/DDBJ whole genome shotgun (WGS) entry which is preliminary data.</text>
</comment>
<dbReference type="GO" id="GO:0005634">
    <property type="term" value="C:nucleus"/>
    <property type="evidence" value="ECO:0000318"/>
    <property type="project" value="GO_Central"/>
</dbReference>
<reference evidence="3" key="1">
    <citation type="journal article" date="2016" name="Nature">
        <title>The genome of the seagrass Zostera marina reveals angiosperm adaptation to the sea.</title>
        <authorList>
            <person name="Olsen J.L."/>
            <person name="Rouze P."/>
            <person name="Verhelst B."/>
            <person name="Lin Y.-C."/>
            <person name="Bayer T."/>
            <person name="Collen J."/>
            <person name="Dattolo E."/>
            <person name="De Paoli E."/>
            <person name="Dittami S."/>
            <person name="Maumus F."/>
            <person name="Michel G."/>
            <person name="Kersting A."/>
            <person name="Lauritano C."/>
            <person name="Lohaus R."/>
            <person name="Toepel M."/>
            <person name="Tonon T."/>
            <person name="Vanneste K."/>
            <person name="Amirebrahimi M."/>
            <person name="Brakel J."/>
            <person name="Bostroem C."/>
            <person name="Chovatia M."/>
            <person name="Grimwood J."/>
            <person name="Jenkins J.W."/>
            <person name="Jueterbock A."/>
            <person name="Mraz A."/>
            <person name="Stam W.T."/>
            <person name="Tice H."/>
            <person name="Bornberg-Bauer E."/>
            <person name="Green P.J."/>
            <person name="Pearson G.A."/>
            <person name="Procaccini G."/>
            <person name="Duarte C.M."/>
            <person name="Schmutz J."/>
            <person name="Reusch T.B.H."/>
            <person name="Van de Peer Y."/>
        </authorList>
    </citation>
    <scope>NUCLEOTIDE SEQUENCE [LARGE SCALE GENOMIC DNA]</scope>
    <source>
        <strain evidence="3">cv. Finnish</strain>
    </source>
</reference>
<protein>
    <submittedName>
        <fullName evidence="2">Putative ubiquitin-conjugating enzyme E2 16</fullName>
    </submittedName>
</protein>
<dbReference type="InterPro" id="IPR016135">
    <property type="entry name" value="UBQ-conjugating_enzyme/RWD"/>
</dbReference>